<feature type="binding site" evidence="9">
    <location>
        <position position="405"/>
    </location>
    <ligand>
        <name>chlorophyll a</name>
        <dbReference type="ChEBI" id="CHEBI:58416"/>
        <label>1</label>
    </ligand>
</feature>
<dbReference type="Pfam" id="PF00504">
    <property type="entry name" value="Chloroa_b-bind"/>
    <property type="match status" value="1"/>
</dbReference>
<evidence type="ECO:0000256" key="6">
    <source>
        <dbReference type="ARBA" id="ARBA00022640"/>
    </source>
</evidence>
<dbReference type="GO" id="GO:0016168">
    <property type="term" value="F:chlorophyll binding"/>
    <property type="evidence" value="ECO:0007669"/>
    <property type="project" value="UniProtKB-KW"/>
</dbReference>
<evidence type="ECO:0000256" key="1">
    <source>
        <dbReference type="ARBA" id="ARBA00004022"/>
    </source>
</evidence>
<dbReference type="InterPro" id="IPR001344">
    <property type="entry name" value="Chloro_AB-bd_pln"/>
</dbReference>
<evidence type="ECO:0000256" key="7">
    <source>
        <dbReference type="ARBA" id="ARBA00023243"/>
    </source>
</evidence>
<dbReference type="SUPFAM" id="SSF103511">
    <property type="entry name" value="Chlorophyll a-b binding protein"/>
    <property type="match status" value="1"/>
</dbReference>
<dbReference type="OrthoDB" id="423598at2759"/>
<dbReference type="InParanoid" id="A0A1Z5KEZ8"/>
<evidence type="ECO:0000256" key="3">
    <source>
        <dbReference type="ARBA" id="ARBA00005933"/>
    </source>
</evidence>
<evidence type="ECO:0000256" key="2">
    <source>
        <dbReference type="ARBA" id="ARBA00004229"/>
    </source>
</evidence>
<dbReference type="PANTHER" id="PTHR21649">
    <property type="entry name" value="CHLOROPHYLL A/B BINDING PROTEIN"/>
    <property type="match status" value="1"/>
</dbReference>
<dbReference type="GO" id="GO:0016020">
    <property type="term" value="C:membrane"/>
    <property type="evidence" value="ECO:0007669"/>
    <property type="project" value="InterPro"/>
</dbReference>
<dbReference type="Proteomes" id="UP000198406">
    <property type="component" value="Unassembled WGS sequence"/>
</dbReference>
<feature type="binding site" evidence="9">
    <location>
        <position position="523"/>
    </location>
    <ligand>
        <name>chlorophyll a</name>
        <dbReference type="ChEBI" id="CHEBI:58416"/>
        <label>1</label>
    </ligand>
</feature>
<accession>A0A1Z5KEZ8</accession>
<name>A0A1Z5KEZ8_FISSO</name>
<keyword evidence="4" id="KW-0150">Chloroplast</keyword>
<evidence type="ECO:0000256" key="8">
    <source>
        <dbReference type="ARBA" id="ARBA00044011"/>
    </source>
</evidence>
<keyword evidence="6" id="KW-0934">Plastid</keyword>
<evidence type="ECO:0000256" key="5">
    <source>
        <dbReference type="ARBA" id="ARBA00022531"/>
    </source>
</evidence>
<dbReference type="GO" id="GO:0009765">
    <property type="term" value="P:photosynthesis, light harvesting"/>
    <property type="evidence" value="ECO:0007669"/>
    <property type="project" value="InterPro"/>
</dbReference>
<comment type="subcellular location">
    <subcellularLocation>
        <location evidence="2">Plastid</location>
        <location evidence="2">Chloroplast</location>
    </subcellularLocation>
</comment>
<dbReference type="AlphaFoldDB" id="A0A1Z5KEZ8"/>
<keyword evidence="11" id="KW-1185">Reference proteome</keyword>
<comment type="caution">
    <text evidence="10">The sequence shown here is derived from an EMBL/GenBank/DDBJ whole genome shotgun (WGS) entry which is preliminary data.</text>
</comment>
<evidence type="ECO:0000313" key="11">
    <source>
        <dbReference type="Proteomes" id="UP000198406"/>
    </source>
</evidence>
<dbReference type="InterPro" id="IPR008949">
    <property type="entry name" value="Isoprenoid_synthase_dom_sf"/>
</dbReference>
<reference evidence="10 11" key="1">
    <citation type="journal article" date="2015" name="Plant Cell">
        <title>Oil accumulation by the oleaginous diatom Fistulifera solaris as revealed by the genome and transcriptome.</title>
        <authorList>
            <person name="Tanaka T."/>
            <person name="Maeda Y."/>
            <person name="Veluchamy A."/>
            <person name="Tanaka M."/>
            <person name="Abida H."/>
            <person name="Marechal E."/>
            <person name="Bowler C."/>
            <person name="Muto M."/>
            <person name="Sunaga Y."/>
            <person name="Tanaka M."/>
            <person name="Yoshino T."/>
            <person name="Taniguchi T."/>
            <person name="Fukuda Y."/>
            <person name="Nemoto M."/>
            <person name="Matsumoto M."/>
            <person name="Wong P.S."/>
            <person name="Aburatani S."/>
            <person name="Fujibuchi W."/>
        </authorList>
    </citation>
    <scope>NUCLEOTIDE SEQUENCE [LARGE SCALE GENOMIC DNA]</scope>
    <source>
        <strain evidence="10 11">JPCC DA0580</strain>
    </source>
</reference>
<evidence type="ECO:0000313" key="10">
    <source>
        <dbReference type="EMBL" id="GAX24797.1"/>
    </source>
</evidence>
<organism evidence="10 11">
    <name type="scientific">Fistulifera solaris</name>
    <name type="common">Oleaginous diatom</name>
    <dbReference type="NCBI Taxonomy" id="1519565"/>
    <lineage>
        <taxon>Eukaryota</taxon>
        <taxon>Sar</taxon>
        <taxon>Stramenopiles</taxon>
        <taxon>Ochrophyta</taxon>
        <taxon>Bacillariophyta</taxon>
        <taxon>Bacillariophyceae</taxon>
        <taxon>Bacillariophycidae</taxon>
        <taxon>Naviculales</taxon>
        <taxon>Naviculaceae</taxon>
        <taxon>Fistulifera</taxon>
    </lineage>
</organism>
<feature type="binding site" evidence="9">
    <location>
        <position position="526"/>
    </location>
    <ligand>
        <name>chlorophyll a</name>
        <dbReference type="ChEBI" id="CHEBI:58416"/>
        <label>1</label>
    </ligand>
</feature>
<dbReference type="SUPFAM" id="SSF48576">
    <property type="entry name" value="Terpenoid synthases"/>
    <property type="match status" value="1"/>
</dbReference>
<feature type="binding site" evidence="9">
    <location>
        <position position="424"/>
    </location>
    <ligand>
        <name>chlorophyll a</name>
        <dbReference type="ChEBI" id="CHEBI:58416"/>
        <label>1</label>
    </ligand>
</feature>
<feature type="binding site" evidence="9">
    <location>
        <position position="421"/>
    </location>
    <ligand>
        <name>chlorophyll a</name>
        <dbReference type="ChEBI" id="CHEBI:58416"/>
        <label>1</label>
    </ligand>
</feature>
<comment type="similarity">
    <text evidence="3">Belongs to the fucoxanthin chlorophyll protein family.</text>
</comment>
<dbReference type="InterPro" id="IPR002060">
    <property type="entry name" value="Squ/phyt_synthse"/>
</dbReference>
<keyword evidence="9" id="KW-0157">Chromophore</keyword>
<dbReference type="Pfam" id="PF00494">
    <property type="entry name" value="SQS_PSY"/>
    <property type="match status" value="1"/>
</dbReference>
<keyword evidence="9" id="KW-0148">Chlorophyll</keyword>
<dbReference type="InterPro" id="IPR022796">
    <property type="entry name" value="Chloroa_b-bind"/>
</dbReference>
<evidence type="ECO:0000256" key="4">
    <source>
        <dbReference type="ARBA" id="ARBA00022528"/>
    </source>
</evidence>
<dbReference type="GO" id="GO:0009507">
    <property type="term" value="C:chloroplast"/>
    <property type="evidence" value="ECO:0007669"/>
    <property type="project" value="UniProtKB-SubCell"/>
</dbReference>
<feature type="binding site" evidence="9">
    <location>
        <position position="528"/>
    </location>
    <ligand>
        <name>chlorophyll a</name>
        <dbReference type="ChEBI" id="CHEBI:58416"/>
        <label>1</label>
    </ligand>
</feature>
<feature type="binding site" description="axial binding residue" evidence="9">
    <location>
        <position position="426"/>
    </location>
    <ligand>
        <name>chlorophyll b</name>
        <dbReference type="ChEBI" id="CHEBI:61721"/>
        <label>1</label>
    </ligand>
    <ligandPart>
        <name>Mg</name>
        <dbReference type="ChEBI" id="CHEBI:25107"/>
    </ligandPart>
</feature>
<protein>
    <submittedName>
        <fullName evidence="10">Uncharacterized protein</fullName>
    </submittedName>
</protein>
<keyword evidence="7" id="KW-0437">Light-harvesting polypeptide</keyword>
<dbReference type="EMBL" id="BDSP01000214">
    <property type="protein sequence ID" value="GAX24797.1"/>
    <property type="molecule type" value="Genomic_DNA"/>
</dbReference>
<dbReference type="Gene3D" id="1.10.3460.10">
    <property type="entry name" value="Chlorophyll a/b binding protein domain"/>
    <property type="match status" value="1"/>
</dbReference>
<keyword evidence="5" id="KW-0602">Photosynthesis</keyword>
<feature type="binding site" evidence="9">
    <location>
        <position position="540"/>
    </location>
    <ligand>
        <name>chlorophyll a</name>
        <dbReference type="ChEBI" id="CHEBI:58416"/>
        <label>1</label>
    </ligand>
</feature>
<comment type="subunit">
    <text evidence="8">The LHC complex of chromophytic algae is composed of fucoxanthin, chlorophyll A and C bound non-covalently by fucoxanthin chlorophyll proteins (FCPs). The ratio of the pigments in LHC; fucoxanthin: chlorophyll C: chlorophyll A; (0.6-1): (0.1-0.3): (1).</text>
</comment>
<sequence>MRQDHAYCVNLVRERDKEGYLCGLLTTSPRAYFALKALNAEIAAIKDSHRSQQRSEGTLLALQMRFQWWMDAIDQVIYGDADHNSYSHSPIIRSLKHAHHEYGFTRRFLERLIESRRADLDVVQYSTMDDLIQYTEDSVSAMLYLSLETLGVRDDAADEVAYHAGVGIGLVTAIRSIPYNLRVHENLSVPSDVLRTESSRQRDDLILSLLAEEDSPIAPLTEQQKQLWQDAVQEMVAVASWHLSKAQQLQIQVPRNARVAFLPVVPSMLYLSQLQGPANYNVFDPTLNDPSQRRLKLLLLLSRTWLTGRAIVIDTLRKATVKPIEAAGQQSRNYCLYYFAFTMKYAALVALLAGSASAFAPAQQSSRAATSLQAEKSKALPFLNRPKLLDGSMAGDNGFDPLGLSEVNAVGIDLYWLREAEIKHCRLAMMAAAGFIWVEAFGPAPGCEMASDKNQITAFWQFWDAQPQYIAFSLIFIGLLEMIGGIATTSGRESGQRAPGDFGLDPLKIKGDKAKFEKYQLQEIKNGRLAMWAAAGQILQGCTTGEGAIGNLF</sequence>
<dbReference type="GO" id="GO:0030076">
    <property type="term" value="C:light-harvesting complex"/>
    <property type="evidence" value="ECO:0007669"/>
    <property type="project" value="UniProtKB-KW"/>
</dbReference>
<dbReference type="Gene3D" id="1.10.600.10">
    <property type="entry name" value="Farnesyl Diphosphate Synthase"/>
    <property type="match status" value="1"/>
</dbReference>
<evidence type="ECO:0000256" key="9">
    <source>
        <dbReference type="PIRSR" id="PIRSR601344-1"/>
    </source>
</evidence>
<proteinExistence type="inferred from homology"/>
<gene>
    <name evidence="10" type="ORF">FisN_18Lh122</name>
</gene>
<comment type="function">
    <text evidence="1">The light-harvesting complex (LHC) functions as a light receptor, it captures and delivers excitation energy to photosystems with which it is closely associated. Energy is transferred from the carotenoid and chlorophyll C (or B) to chlorophyll A and the photosynthetic reaction centers where it is used to synthesize ATP and reducing power.</text>
</comment>